<feature type="non-terminal residue" evidence="1">
    <location>
        <position position="66"/>
    </location>
</feature>
<comment type="caution">
    <text evidence="1">The sequence shown here is derived from an EMBL/GenBank/DDBJ whole genome shotgun (WGS) entry which is preliminary data.</text>
</comment>
<proteinExistence type="predicted"/>
<accession>A0A815WCB5</accession>
<evidence type="ECO:0000313" key="1">
    <source>
        <dbReference type="EMBL" id="CAF1542067.1"/>
    </source>
</evidence>
<evidence type="ECO:0000313" key="2">
    <source>
        <dbReference type="Proteomes" id="UP000663891"/>
    </source>
</evidence>
<gene>
    <name evidence="1" type="ORF">VCS650_LOCUS44043</name>
</gene>
<dbReference type="Proteomes" id="UP000663891">
    <property type="component" value="Unassembled WGS sequence"/>
</dbReference>
<protein>
    <submittedName>
        <fullName evidence="1">Uncharacterized protein</fullName>
    </submittedName>
</protein>
<organism evidence="1 2">
    <name type="scientific">Adineta steineri</name>
    <dbReference type="NCBI Taxonomy" id="433720"/>
    <lineage>
        <taxon>Eukaryota</taxon>
        <taxon>Metazoa</taxon>
        <taxon>Spiralia</taxon>
        <taxon>Gnathifera</taxon>
        <taxon>Rotifera</taxon>
        <taxon>Eurotatoria</taxon>
        <taxon>Bdelloidea</taxon>
        <taxon>Adinetida</taxon>
        <taxon>Adinetidae</taxon>
        <taxon>Adineta</taxon>
    </lineage>
</organism>
<sequence length="66" mass="7528">FCREKYSNGGKQIHEILIFLLKVNPSHNEALFIGILKCFASWISIKAFDETLLLSSPFLLCILKNT</sequence>
<dbReference type="OrthoDB" id="435593at2759"/>
<dbReference type="EMBL" id="CAJNON010007531">
    <property type="protein sequence ID" value="CAF1542067.1"/>
    <property type="molecule type" value="Genomic_DNA"/>
</dbReference>
<dbReference type="AlphaFoldDB" id="A0A815WCB5"/>
<name>A0A815WCB5_9BILA</name>
<reference evidence="1" key="1">
    <citation type="submission" date="2021-02" db="EMBL/GenBank/DDBJ databases">
        <authorList>
            <person name="Nowell W R."/>
        </authorList>
    </citation>
    <scope>NUCLEOTIDE SEQUENCE</scope>
</reference>